<feature type="compositionally biased region" description="Basic and acidic residues" evidence="1">
    <location>
        <begin position="10"/>
        <end position="22"/>
    </location>
</feature>
<protein>
    <submittedName>
        <fullName evidence="2">BnaAnng33090D protein</fullName>
    </submittedName>
</protein>
<feature type="non-terminal residue" evidence="2">
    <location>
        <position position="22"/>
    </location>
</feature>
<proteinExistence type="predicted"/>
<dbReference type="EMBL" id="LK041590">
    <property type="protein sequence ID" value="CDY70249.1"/>
    <property type="molecule type" value="Genomic_DNA"/>
</dbReference>
<name>A0A078JTW9_BRANA</name>
<dbReference type="PaxDb" id="3708-A0A078JTW9"/>
<accession>A0A078JTW9</accession>
<reference evidence="2" key="2">
    <citation type="submission" date="2014-06" db="EMBL/GenBank/DDBJ databases">
        <authorList>
            <person name="Genoscope - CEA"/>
        </authorList>
    </citation>
    <scope>NUCLEOTIDE SEQUENCE</scope>
</reference>
<dbReference type="Gramene" id="CDY70249">
    <property type="protein sequence ID" value="CDY70249"/>
    <property type="gene ID" value="GSBRNA2T00097614001"/>
</dbReference>
<dbReference type="AlphaFoldDB" id="A0A078JTW9"/>
<evidence type="ECO:0000256" key="1">
    <source>
        <dbReference type="SAM" id="MobiDB-lite"/>
    </source>
</evidence>
<organism evidence="2">
    <name type="scientific">Brassica napus</name>
    <name type="common">Rape</name>
    <dbReference type="NCBI Taxonomy" id="3708"/>
    <lineage>
        <taxon>Eukaryota</taxon>
        <taxon>Viridiplantae</taxon>
        <taxon>Streptophyta</taxon>
        <taxon>Embryophyta</taxon>
        <taxon>Tracheophyta</taxon>
        <taxon>Spermatophyta</taxon>
        <taxon>Magnoliopsida</taxon>
        <taxon>eudicotyledons</taxon>
        <taxon>Gunneridae</taxon>
        <taxon>Pentapetalae</taxon>
        <taxon>rosids</taxon>
        <taxon>malvids</taxon>
        <taxon>Brassicales</taxon>
        <taxon>Brassicaceae</taxon>
        <taxon>Brassiceae</taxon>
        <taxon>Brassica</taxon>
    </lineage>
</organism>
<reference evidence="2" key="1">
    <citation type="journal article" date="2014" name="Science">
        <title>Plant genetics. Early allopolyploid evolution in the post-Neolithic Brassica napus oilseed genome.</title>
        <authorList>
            <person name="Chalhoub B."/>
            <person name="Denoeud F."/>
            <person name="Liu S."/>
            <person name="Parkin I.A."/>
            <person name="Tang H."/>
            <person name="Wang X."/>
            <person name="Chiquet J."/>
            <person name="Belcram H."/>
            <person name="Tong C."/>
            <person name="Samans B."/>
            <person name="Correa M."/>
            <person name="Da Silva C."/>
            <person name="Just J."/>
            <person name="Falentin C."/>
            <person name="Koh C.S."/>
            <person name="Le Clainche I."/>
            <person name="Bernard M."/>
            <person name="Bento P."/>
            <person name="Noel B."/>
            <person name="Labadie K."/>
            <person name="Alberti A."/>
            <person name="Charles M."/>
            <person name="Arnaud D."/>
            <person name="Guo H."/>
            <person name="Daviaud C."/>
            <person name="Alamery S."/>
            <person name="Jabbari K."/>
            <person name="Zhao M."/>
            <person name="Edger P.P."/>
            <person name="Chelaifa H."/>
            <person name="Tack D."/>
            <person name="Lassalle G."/>
            <person name="Mestiri I."/>
            <person name="Schnel N."/>
            <person name="Le Paslier M.C."/>
            <person name="Fan G."/>
            <person name="Renault V."/>
            <person name="Bayer P.E."/>
            <person name="Golicz A.A."/>
            <person name="Manoli S."/>
            <person name="Lee T.H."/>
            <person name="Thi V.H."/>
            <person name="Chalabi S."/>
            <person name="Hu Q."/>
            <person name="Fan C."/>
            <person name="Tollenaere R."/>
            <person name="Lu Y."/>
            <person name="Battail C."/>
            <person name="Shen J."/>
            <person name="Sidebottom C.H."/>
            <person name="Wang X."/>
            <person name="Canaguier A."/>
            <person name="Chauveau A."/>
            <person name="Berard A."/>
            <person name="Deniot G."/>
            <person name="Guan M."/>
            <person name="Liu Z."/>
            <person name="Sun F."/>
            <person name="Lim Y.P."/>
            <person name="Lyons E."/>
            <person name="Town C.D."/>
            <person name="Bancroft I."/>
            <person name="Wang X."/>
            <person name="Meng J."/>
            <person name="Ma J."/>
            <person name="Pires J.C."/>
            <person name="King G.J."/>
            <person name="Brunel D."/>
            <person name="Delourme R."/>
            <person name="Renard M."/>
            <person name="Aury J.M."/>
            <person name="Adams K.L."/>
            <person name="Batley J."/>
            <person name="Snowdon R.J."/>
            <person name="Tost J."/>
            <person name="Edwards D."/>
            <person name="Zhou Y."/>
            <person name="Hua W."/>
            <person name="Sharpe A.G."/>
            <person name="Paterson A.H."/>
            <person name="Guan C."/>
            <person name="Wincker P."/>
        </authorList>
    </citation>
    <scope>NUCLEOTIDE SEQUENCE [LARGE SCALE GENOMIC DNA]</scope>
</reference>
<evidence type="ECO:0000313" key="2">
    <source>
        <dbReference type="EMBL" id="CDY70249.1"/>
    </source>
</evidence>
<feature type="region of interest" description="Disordered" evidence="1">
    <location>
        <begin position="1"/>
        <end position="22"/>
    </location>
</feature>
<sequence length="22" mass="2414">MESSLGLKEVSLKDSTSKDLDM</sequence>
<gene>
    <name evidence="2" type="primary">BnaAnng33090D</name>
    <name evidence="2" type="ORF">GSBRNA2T00097614001</name>
</gene>